<comment type="caution">
    <text evidence="1">The sequence shown here is derived from an EMBL/GenBank/DDBJ whole genome shotgun (WGS) entry which is preliminary data.</text>
</comment>
<reference evidence="1 2" key="1">
    <citation type="journal article" date="2014" name="Am. J. Bot.">
        <title>Genome assembly and annotation for red clover (Trifolium pratense; Fabaceae).</title>
        <authorList>
            <person name="Istvanek J."/>
            <person name="Jaros M."/>
            <person name="Krenek A."/>
            <person name="Repkova J."/>
        </authorList>
    </citation>
    <scope>NUCLEOTIDE SEQUENCE [LARGE SCALE GENOMIC DNA]</scope>
    <source>
        <strain evidence="2">cv. Tatra</strain>
        <tissue evidence="1">Young leaves</tissue>
    </source>
</reference>
<accession>A0A2K3K3U6</accession>
<reference evidence="1 2" key="2">
    <citation type="journal article" date="2017" name="Front. Plant Sci.">
        <title>Gene Classification and Mining of Molecular Markers Useful in Red Clover (Trifolium pratense) Breeding.</title>
        <authorList>
            <person name="Istvanek J."/>
            <person name="Dluhosova J."/>
            <person name="Dluhos P."/>
            <person name="Patkova L."/>
            <person name="Nedelnik J."/>
            <person name="Repkova J."/>
        </authorList>
    </citation>
    <scope>NUCLEOTIDE SEQUENCE [LARGE SCALE GENOMIC DNA]</scope>
    <source>
        <strain evidence="2">cv. Tatra</strain>
        <tissue evidence="1">Young leaves</tissue>
    </source>
</reference>
<dbReference type="AlphaFoldDB" id="A0A2K3K3U6"/>
<evidence type="ECO:0000313" key="2">
    <source>
        <dbReference type="Proteomes" id="UP000236291"/>
    </source>
</evidence>
<evidence type="ECO:0000313" key="1">
    <source>
        <dbReference type="EMBL" id="PNX60971.1"/>
    </source>
</evidence>
<dbReference type="EMBL" id="ASHM01139480">
    <property type="protein sequence ID" value="PNX60971.1"/>
    <property type="molecule type" value="Genomic_DNA"/>
</dbReference>
<proteinExistence type="predicted"/>
<gene>
    <name evidence="1" type="ORF">L195_g060442</name>
</gene>
<protein>
    <submittedName>
        <fullName evidence="1">Uncharacterized protein</fullName>
    </submittedName>
</protein>
<organism evidence="1 2">
    <name type="scientific">Trifolium pratense</name>
    <name type="common">Red clover</name>
    <dbReference type="NCBI Taxonomy" id="57577"/>
    <lineage>
        <taxon>Eukaryota</taxon>
        <taxon>Viridiplantae</taxon>
        <taxon>Streptophyta</taxon>
        <taxon>Embryophyta</taxon>
        <taxon>Tracheophyta</taxon>
        <taxon>Spermatophyta</taxon>
        <taxon>Magnoliopsida</taxon>
        <taxon>eudicotyledons</taxon>
        <taxon>Gunneridae</taxon>
        <taxon>Pentapetalae</taxon>
        <taxon>rosids</taxon>
        <taxon>fabids</taxon>
        <taxon>Fabales</taxon>
        <taxon>Fabaceae</taxon>
        <taxon>Papilionoideae</taxon>
        <taxon>50 kb inversion clade</taxon>
        <taxon>NPAAA clade</taxon>
        <taxon>Hologalegina</taxon>
        <taxon>IRL clade</taxon>
        <taxon>Trifolieae</taxon>
        <taxon>Trifolium</taxon>
    </lineage>
</organism>
<name>A0A2K3K3U6_TRIPR</name>
<sequence>MRRSTPHSASFSSELQRHGLECHSVENLEAIQCVSGSKRYNRSESQNADEQSQKIELLNQKNEVSIYNKHNHAARGCKSSNYAARVTASSGA</sequence>
<dbReference type="Proteomes" id="UP000236291">
    <property type="component" value="Unassembled WGS sequence"/>
</dbReference>